<keyword evidence="2" id="KW-0812">Transmembrane</keyword>
<feature type="region of interest" description="Disordered" evidence="1">
    <location>
        <begin position="860"/>
        <end position="898"/>
    </location>
</feature>
<dbReference type="Pfam" id="PF19516">
    <property type="entry name" value="DUF6049"/>
    <property type="match status" value="1"/>
</dbReference>
<dbReference type="EMBL" id="JAERWK010000021">
    <property type="protein sequence ID" value="MBM9468954.1"/>
    <property type="molecule type" value="Genomic_DNA"/>
</dbReference>
<evidence type="ECO:0000256" key="2">
    <source>
        <dbReference type="SAM" id="Phobius"/>
    </source>
</evidence>
<accession>A0A939C329</accession>
<feature type="region of interest" description="Disordered" evidence="1">
    <location>
        <begin position="222"/>
        <end position="244"/>
    </location>
</feature>
<protein>
    <recommendedName>
        <fullName evidence="5">Glycoprotein</fullName>
    </recommendedName>
</protein>
<name>A0A939C329_9ACTN</name>
<dbReference type="Proteomes" id="UP000663792">
    <property type="component" value="Unassembled WGS sequence"/>
</dbReference>
<feature type="compositionally biased region" description="Low complexity" evidence="1">
    <location>
        <begin position="7"/>
        <end position="23"/>
    </location>
</feature>
<dbReference type="InterPro" id="IPR046112">
    <property type="entry name" value="DUF6049"/>
</dbReference>
<dbReference type="RefSeq" id="WP_205261907.1">
    <property type="nucleotide sequence ID" value="NZ_JAERWK010000021.1"/>
</dbReference>
<gene>
    <name evidence="3" type="ORF">JL106_16840</name>
</gene>
<feature type="region of interest" description="Disordered" evidence="1">
    <location>
        <begin position="334"/>
        <end position="379"/>
    </location>
</feature>
<feature type="compositionally biased region" description="Low complexity" evidence="1">
    <location>
        <begin position="334"/>
        <end position="350"/>
    </location>
</feature>
<reference evidence="3" key="1">
    <citation type="submission" date="2021-01" db="EMBL/GenBank/DDBJ databases">
        <title>YIM 132084 draft genome.</title>
        <authorList>
            <person name="An D."/>
        </authorList>
    </citation>
    <scope>NUCLEOTIDE SEQUENCE</scope>
    <source>
        <strain evidence="3">YIM 132084</strain>
    </source>
</reference>
<evidence type="ECO:0008006" key="5">
    <source>
        <dbReference type="Google" id="ProtNLM"/>
    </source>
</evidence>
<sequence length="898" mass="89553">MGRARRVTAAPATTPPASTRAPRPRPAVRLLLALVAACVAALVTVVPAVGPAVAAVPGPGTAAVGARAAAIPEGYAGTVTFDVTSIDPTVVTGPGPAVLTVTGTMTNTGELPIDGLVSRFQRGPAVDADALIERLDDPLVPSDVVAGTFTDLVERLEPGATSPFTVSVPLTETAPGGDRGSLELTDAGVYPVMLNVNGTLVSPDGDVPARVGELHLWLTVAAPPSAGEPPAGPGGGTNTTSGSADAQPVAVLWPLADRPHLGTAGVFADDDLLDEIRPGGRLDAALTALLPAGGDATLPADLVTVLLDPMLVDELDRMSRGYRVLVPGAGQPAVDPVAAAAREPEATTTDQVPGTSPGAPSGTAPADPELPDGAPDLAQDLDDTDLEAAVAAQLAGTTTPGAGQAVATQFLDRLRRVVAQRPTVLLPYGDPDVVGLVGVGATAVLDDAVERGRRVTDRVLGPLRGAAGAPTVPGPDGPGPAVDGIAVPPDGRLDAAAATALVGVGTRAVVLDPDAVPEPRGTDGLVLDVAGTDGETVRVPALLTDPGLLPSTDRLRAAGRPAGFAARTNTTAALLAEPGTGSGGAVAVLAPTAQGWDATPAELTGFARTLAALAAADLVTGVDLPTALDLATGEPDAPTAGLPGQVPAVLPADLLERVTAAHDAIGLLRSVLLAPVEPGESDPAPLLDVLDDAVTSAASSALAADPEPGRELLDTVAATTDGVQAAVTIPSAGSYTLASASSPLLLTVRNALPYRVQLSVAIRGGAFAGLTVTDPGVQTMLAGRSLQISIPAEVARSGTFPVTAALVSPSGQAWGAGEPLSVTSRAYGAFTLIVVGVAGSVLLLMVIWRIRQRWQARRLRTAGGESADPGPGLPPGDGPGSQPDQREPAELPTASTER</sequence>
<keyword evidence="2" id="KW-0472">Membrane</keyword>
<keyword evidence="2" id="KW-1133">Transmembrane helix</keyword>
<feature type="region of interest" description="Disordered" evidence="1">
    <location>
        <begin position="1"/>
        <end position="23"/>
    </location>
</feature>
<evidence type="ECO:0000313" key="4">
    <source>
        <dbReference type="Proteomes" id="UP000663792"/>
    </source>
</evidence>
<comment type="caution">
    <text evidence="3">The sequence shown here is derived from an EMBL/GenBank/DDBJ whole genome shotgun (WGS) entry which is preliminary data.</text>
</comment>
<keyword evidence="4" id="KW-1185">Reference proteome</keyword>
<proteinExistence type="predicted"/>
<organism evidence="3 4">
    <name type="scientific">Nakamurella leprariae</name>
    <dbReference type="NCBI Taxonomy" id="2803911"/>
    <lineage>
        <taxon>Bacteria</taxon>
        <taxon>Bacillati</taxon>
        <taxon>Actinomycetota</taxon>
        <taxon>Actinomycetes</taxon>
        <taxon>Nakamurellales</taxon>
        <taxon>Nakamurellaceae</taxon>
        <taxon>Nakamurella</taxon>
    </lineage>
</organism>
<dbReference type="AlphaFoldDB" id="A0A939C329"/>
<evidence type="ECO:0000256" key="1">
    <source>
        <dbReference type="SAM" id="MobiDB-lite"/>
    </source>
</evidence>
<feature type="transmembrane region" description="Helical" evidence="2">
    <location>
        <begin position="827"/>
        <end position="850"/>
    </location>
</feature>
<evidence type="ECO:0000313" key="3">
    <source>
        <dbReference type="EMBL" id="MBM9468954.1"/>
    </source>
</evidence>